<evidence type="ECO:0000256" key="3">
    <source>
        <dbReference type="ARBA" id="ARBA00022723"/>
    </source>
</evidence>
<organism evidence="10 11">
    <name type="scientific">Carya illinoinensis</name>
    <name type="common">Pecan</name>
    <dbReference type="NCBI Taxonomy" id="32201"/>
    <lineage>
        <taxon>Eukaryota</taxon>
        <taxon>Viridiplantae</taxon>
        <taxon>Streptophyta</taxon>
        <taxon>Embryophyta</taxon>
        <taxon>Tracheophyta</taxon>
        <taxon>Spermatophyta</taxon>
        <taxon>Magnoliopsida</taxon>
        <taxon>eudicotyledons</taxon>
        <taxon>Gunneridae</taxon>
        <taxon>Pentapetalae</taxon>
        <taxon>rosids</taxon>
        <taxon>fabids</taxon>
        <taxon>Fagales</taxon>
        <taxon>Juglandaceae</taxon>
        <taxon>Carya</taxon>
    </lineage>
</organism>
<dbReference type="AlphaFoldDB" id="A0A8T1QYM4"/>
<evidence type="ECO:0000256" key="7">
    <source>
        <dbReference type="PROSITE-ProRule" id="PRU00047"/>
    </source>
</evidence>
<comment type="caution">
    <text evidence="10">The sequence shown here is derived from an EMBL/GenBank/DDBJ whole genome shotgun (WGS) entry which is preliminary data.</text>
</comment>
<evidence type="ECO:0000256" key="6">
    <source>
        <dbReference type="ARBA" id="ARBA00023242"/>
    </source>
</evidence>
<keyword evidence="6" id="KW-0539">Nucleus</keyword>
<evidence type="ECO:0000313" key="11">
    <source>
        <dbReference type="Proteomes" id="UP000811609"/>
    </source>
</evidence>
<evidence type="ECO:0000256" key="2">
    <source>
        <dbReference type="ARBA" id="ARBA00007497"/>
    </source>
</evidence>
<dbReference type="PANTHER" id="PTHR13316:SF0">
    <property type="entry name" value="ZINC FINGER CCHC DOMAIN-CONTAINING PROTEIN 8"/>
    <property type="match status" value="1"/>
</dbReference>
<keyword evidence="11" id="KW-1185">Reference proteome</keyword>
<keyword evidence="3" id="KW-0479">Metal-binding</keyword>
<dbReference type="GO" id="GO:0008270">
    <property type="term" value="F:zinc ion binding"/>
    <property type="evidence" value="ECO:0007669"/>
    <property type="project" value="UniProtKB-KW"/>
</dbReference>
<dbReference type="SMART" id="SM00581">
    <property type="entry name" value="PSP"/>
    <property type="match status" value="1"/>
</dbReference>
<dbReference type="PROSITE" id="PS50158">
    <property type="entry name" value="ZF_CCHC"/>
    <property type="match status" value="1"/>
</dbReference>
<dbReference type="InterPro" id="IPR001878">
    <property type="entry name" value="Znf_CCHC"/>
</dbReference>
<name>A0A8T1QYM4_CARIL</name>
<comment type="subcellular location">
    <subcellularLocation>
        <location evidence="1">Nucleus</location>
        <location evidence="1">Nucleoplasm</location>
    </subcellularLocation>
</comment>
<feature type="compositionally biased region" description="Low complexity" evidence="8">
    <location>
        <begin position="406"/>
        <end position="417"/>
    </location>
</feature>
<feature type="domain" description="CCHC-type" evidence="9">
    <location>
        <begin position="179"/>
        <end position="195"/>
    </location>
</feature>
<reference evidence="10" key="1">
    <citation type="submission" date="2020-12" db="EMBL/GenBank/DDBJ databases">
        <title>WGS assembly of Carya illinoinensis cv. Pawnee.</title>
        <authorList>
            <person name="Platts A."/>
            <person name="Shu S."/>
            <person name="Wright S."/>
            <person name="Barry K."/>
            <person name="Edger P."/>
            <person name="Pires J.C."/>
            <person name="Schmutz J."/>
        </authorList>
    </citation>
    <scope>NUCLEOTIDE SEQUENCE</scope>
    <source>
        <tissue evidence="10">Leaf</tissue>
    </source>
</reference>
<feature type="compositionally biased region" description="Basic and acidic residues" evidence="8">
    <location>
        <begin position="455"/>
        <end position="474"/>
    </location>
</feature>
<dbReference type="InterPro" id="IPR006568">
    <property type="entry name" value="PSP_pro-rich"/>
</dbReference>
<keyword evidence="5" id="KW-0862">Zinc</keyword>
<feature type="compositionally biased region" description="Polar residues" evidence="8">
    <location>
        <begin position="214"/>
        <end position="230"/>
    </location>
</feature>
<evidence type="ECO:0000256" key="4">
    <source>
        <dbReference type="ARBA" id="ARBA00022771"/>
    </source>
</evidence>
<comment type="similarity">
    <text evidence="2">Belongs to the ZCCHC8 family.</text>
</comment>
<dbReference type="EMBL" id="CM031811">
    <property type="protein sequence ID" value="KAG6659042.1"/>
    <property type="molecule type" value="Genomic_DNA"/>
</dbReference>
<dbReference type="PANTHER" id="PTHR13316">
    <property type="entry name" value="ZINC FINGER, CCHC DOMAIN CONTAINING 8"/>
    <property type="match status" value="1"/>
</dbReference>
<protein>
    <recommendedName>
        <fullName evidence="9">CCHC-type domain-containing protein</fullName>
    </recommendedName>
</protein>
<dbReference type="GO" id="GO:0003723">
    <property type="term" value="F:RNA binding"/>
    <property type="evidence" value="ECO:0007669"/>
    <property type="project" value="TreeGrafter"/>
</dbReference>
<evidence type="ECO:0000256" key="8">
    <source>
        <dbReference type="SAM" id="MobiDB-lite"/>
    </source>
</evidence>
<dbReference type="GO" id="GO:0071013">
    <property type="term" value="C:catalytic step 2 spliceosome"/>
    <property type="evidence" value="ECO:0007669"/>
    <property type="project" value="TreeGrafter"/>
</dbReference>
<dbReference type="Pfam" id="PF04046">
    <property type="entry name" value="PSP"/>
    <property type="match status" value="1"/>
</dbReference>
<accession>A0A8T1QYM4</accession>
<dbReference type="Proteomes" id="UP000811609">
    <property type="component" value="Chromosome 3"/>
</dbReference>
<evidence type="ECO:0000313" key="10">
    <source>
        <dbReference type="EMBL" id="KAG6659042.1"/>
    </source>
</evidence>
<dbReference type="GO" id="GO:0005654">
    <property type="term" value="C:nucleoplasm"/>
    <property type="evidence" value="ECO:0007669"/>
    <property type="project" value="UniProtKB-SubCell"/>
</dbReference>
<feature type="region of interest" description="Disordered" evidence="8">
    <location>
        <begin position="354"/>
        <end position="482"/>
    </location>
</feature>
<dbReference type="InterPro" id="IPR052115">
    <property type="entry name" value="NEXT_complex_subunit_ZCCHC8"/>
</dbReference>
<proteinExistence type="inferred from homology"/>
<evidence type="ECO:0000256" key="5">
    <source>
        <dbReference type="ARBA" id="ARBA00022833"/>
    </source>
</evidence>
<gene>
    <name evidence="10" type="ORF">CIPAW_03G005500</name>
</gene>
<evidence type="ECO:0000256" key="1">
    <source>
        <dbReference type="ARBA" id="ARBA00004642"/>
    </source>
</evidence>
<keyword evidence="4 7" id="KW-0863">Zinc-finger</keyword>
<feature type="compositionally biased region" description="Basic and acidic residues" evidence="8">
    <location>
        <begin position="361"/>
        <end position="372"/>
    </location>
</feature>
<feature type="region of interest" description="Disordered" evidence="8">
    <location>
        <begin position="195"/>
        <end position="234"/>
    </location>
</feature>
<evidence type="ECO:0000259" key="9">
    <source>
        <dbReference type="PROSITE" id="PS50158"/>
    </source>
</evidence>
<feature type="region of interest" description="Disordered" evidence="8">
    <location>
        <begin position="25"/>
        <end position="46"/>
    </location>
</feature>
<sequence length="482" mass="54472">MQVSGELGDTVELNSFSSKVHAENGGLAVRDGSPVGSRKMDGSSISGVKRARMTFDEEQPSVRVMYNSLTRGSRQKLEELLQQWSQWHAQHGSSSQDPDGVLESGEEMFFPALHVGVEKNSAVSFWMDNQTRKQQNKEFIPLESNSVPLYDRGYALGLTSAEGSNNVEEGLGIIDNASRCFNCGSYNHSLKECPKPRDNVAVNNARKQHKSKRNQNAGSRNPTRYYQNTPGGKYDGLKPGTLDVETQQLLGLGELDPPPWLHRMREIGYPPGYLDNEDQSSGITIYADEEIKEEQEDGEIVERDCPEPQRKMTVKFPGLNAPIPENADGRLWAAGPSSLDFSRNRLHRRLNHYSEPVSRGHHQEQRWSRDFADDGPPGCEPGLSPSLSSFHPRYVGYDSSYDSHSPRSNIPRPRSPSFGRSLSNRDRRSPLFDGPINYDSLRHEYGSGRYENWTDESRNDYSRDFSPHGKDTQNRHYHRSRR</sequence>